<dbReference type="Proteomes" id="UP000324065">
    <property type="component" value="Unassembled WGS sequence"/>
</dbReference>
<reference evidence="2 3" key="1">
    <citation type="submission" date="2019-09" db="EMBL/GenBank/DDBJ databases">
        <title>Genome sequence of Roseospira marina, one of the more divergent members of the non-sulfur purple photosynthetic bacterial family, the Rhodospirillaceae.</title>
        <authorList>
            <person name="Meyer T."/>
            <person name="Kyndt J."/>
        </authorList>
    </citation>
    <scope>NUCLEOTIDE SEQUENCE [LARGE SCALE GENOMIC DNA]</scope>
    <source>
        <strain evidence="2 3">DSM 15113</strain>
    </source>
</reference>
<feature type="transmembrane region" description="Helical" evidence="1">
    <location>
        <begin position="75"/>
        <end position="96"/>
    </location>
</feature>
<gene>
    <name evidence="2" type="ORF">F1188_07735</name>
</gene>
<dbReference type="EMBL" id="VWPJ01000005">
    <property type="protein sequence ID" value="KAA5606299.1"/>
    <property type="molecule type" value="Genomic_DNA"/>
</dbReference>
<evidence type="ECO:0000313" key="3">
    <source>
        <dbReference type="Proteomes" id="UP000324065"/>
    </source>
</evidence>
<keyword evidence="1" id="KW-0472">Membrane</keyword>
<evidence type="ECO:0000256" key="1">
    <source>
        <dbReference type="SAM" id="Phobius"/>
    </source>
</evidence>
<dbReference type="AlphaFoldDB" id="A0A5M6IEY1"/>
<dbReference type="RefSeq" id="WP_150061821.1">
    <property type="nucleotide sequence ID" value="NZ_JACHII010000007.1"/>
</dbReference>
<comment type="caution">
    <text evidence="2">The sequence shown here is derived from an EMBL/GenBank/DDBJ whole genome shotgun (WGS) entry which is preliminary data.</text>
</comment>
<protein>
    <submittedName>
        <fullName evidence="2">Uncharacterized protein</fullName>
    </submittedName>
</protein>
<proteinExistence type="predicted"/>
<accession>A0A5M6IEY1</accession>
<feature type="transmembrane region" description="Helical" evidence="1">
    <location>
        <begin position="137"/>
        <end position="156"/>
    </location>
</feature>
<keyword evidence="3" id="KW-1185">Reference proteome</keyword>
<keyword evidence="1" id="KW-0812">Transmembrane</keyword>
<name>A0A5M6IEY1_9PROT</name>
<evidence type="ECO:0000313" key="2">
    <source>
        <dbReference type="EMBL" id="KAA5606299.1"/>
    </source>
</evidence>
<sequence length="157" mass="16865">MTPLLPPRILERLLVKRARAYLIEAHGIDAESAEALAAQAVRDVVQDSLPRQMDQVAPSVIRMARTLVMAPETGAVGVGIAAAPACAGTAAFADMIPAANRRSMRRQPLDPYSLTELRIHARRRGRRLAGRVPAPRSLAFGGAILAFSLLAMPRIVV</sequence>
<keyword evidence="1" id="KW-1133">Transmembrane helix</keyword>
<organism evidence="2 3">
    <name type="scientific">Roseospira marina</name>
    <dbReference type="NCBI Taxonomy" id="140057"/>
    <lineage>
        <taxon>Bacteria</taxon>
        <taxon>Pseudomonadati</taxon>
        <taxon>Pseudomonadota</taxon>
        <taxon>Alphaproteobacteria</taxon>
        <taxon>Rhodospirillales</taxon>
        <taxon>Rhodospirillaceae</taxon>
        <taxon>Roseospira</taxon>
    </lineage>
</organism>